<dbReference type="GO" id="GO:0005634">
    <property type="term" value="C:nucleus"/>
    <property type="evidence" value="ECO:0007669"/>
    <property type="project" value="TreeGrafter"/>
</dbReference>
<comment type="caution">
    <text evidence="6">The sequence shown here is derived from an EMBL/GenBank/DDBJ whole genome shotgun (WGS) entry which is preliminary data.</text>
</comment>
<dbReference type="AlphaFoldDB" id="A0AA39ZVD3"/>
<evidence type="ECO:0000259" key="5">
    <source>
        <dbReference type="Pfam" id="PF18972"/>
    </source>
</evidence>
<accession>A0AA39ZVD3</accession>
<dbReference type="GO" id="GO:0005829">
    <property type="term" value="C:cytosol"/>
    <property type="evidence" value="ECO:0007669"/>
    <property type="project" value="TreeGrafter"/>
</dbReference>
<dbReference type="Proteomes" id="UP001172159">
    <property type="component" value="Unassembled WGS sequence"/>
</dbReference>
<dbReference type="SUPFAM" id="SSF48452">
    <property type="entry name" value="TPR-like"/>
    <property type="match status" value="1"/>
</dbReference>
<evidence type="ECO:0000256" key="3">
    <source>
        <dbReference type="ARBA" id="ARBA00023602"/>
    </source>
</evidence>
<dbReference type="EMBL" id="JAUKTV010000021">
    <property type="protein sequence ID" value="KAK0704247.1"/>
    <property type="molecule type" value="Genomic_DNA"/>
</dbReference>
<dbReference type="GO" id="GO:0051879">
    <property type="term" value="F:Hsp90 protein binding"/>
    <property type="evidence" value="ECO:0007669"/>
    <property type="project" value="InterPro"/>
</dbReference>
<feature type="compositionally biased region" description="Basic and acidic residues" evidence="4">
    <location>
        <begin position="175"/>
        <end position="184"/>
    </location>
</feature>
<keyword evidence="2" id="KW-0802">TPR repeat</keyword>
<keyword evidence="1" id="KW-0677">Repeat</keyword>
<sequence>MDNLATKANDLKLESSNTNNVIGPAPPPPGTGADLSAIFPGLSPGHTINTGMTLEETFEDLNKHPLFMTQLDESEDNEELAALQSLAYDGTPLENGLNFKEQGNECFRAKKWSDAKEFYGKGMQVLQAEEFRRSKGIRRKVAKQQEAKILSEEEQKAFEEREKRKLAENDGTGVVKDDGEATKEEYEEVEDDPTETQKERTLLEQLYVNRAACHLELKNYRSCTLDCAAALRLNPKNVKAFYRSAKALLAVSKIAEADDACARGLEIDSSNAALQQLAKEIIAKNDTVMAHKKAEEKRAADARRKEMLLKAALEARNIKTRSTGKPPDMEDAHVQLVPDPLDPQSAVSVPTMLLYPADYESDFIKAFNETESLEQHFGYVFPLPWDRENKYTANNVECYVETISGGLAKVGKKVSLLKVLSGGNMEIVDDLLKIFVVPKGKAESWVRDWKEKKLGRK</sequence>
<proteinExistence type="inferred from homology"/>
<dbReference type="GO" id="GO:0006457">
    <property type="term" value="P:protein folding"/>
    <property type="evidence" value="ECO:0007669"/>
    <property type="project" value="TreeGrafter"/>
</dbReference>
<feature type="domain" description="Cns1/TTC4 wheel" evidence="5">
    <location>
        <begin position="339"/>
        <end position="449"/>
    </location>
</feature>
<organism evidence="6 7">
    <name type="scientific">Apiosordaria backusii</name>
    <dbReference type="NCBI Taxonomy" id="314023"/>
    <lineage>
        <taxon>Eukaryota</taxon>
        <taxon>Fungi</taxon>
        <taxon>Dikarya</taxon>
        <taxon>Ascomycota</taxon>
        <taxon>Pezizomycotina</taxon>
        <taxon>Sordariomycetes</taxon>
        <taxon>Sordariomycetidae</taxon>
        <taxon>Sordariales</taxon>
        <taxon>Lasiosphaeriaceae</taxon>
        <taxon>Apiosordaria</taxon>
    </lineage>
</organism>
<reference evidence="6" key="1">
    <citation type="submission" date="2023-06" db="EMBL/GenBank/DDBJ databases">
        <title>Genome-scale phylogeny and comparative genomics of the fungal order Sordariales.</title>
        <authorList>
            <consortium name="Lawrence Berkeley National Laboratory"/>
            <person name="Hensen N."/>
            <person name="Bonometti L."/>
            <person name="Westerberg I."/>
            <person name="Brannstrom I.O."/>
            <person name="Guillou S."/>
            <person name="Cros-Aarteil S."/>
            <person name="Calhoun S."/>
            <person name="Haridas S."/>
            <person name="Kuo A."/>
            <person name="Mondo S."/>
            <person name="Pangilinan J."/>
            <person name="Riley R."/>
            <person name="Labutti K."/>
            <person name="Andreopoulos B."/>
            <person name="Lipzen A."/>
            <person name="Chen C."/>
            <person name="Yanf M."/>
            <person name="Daum C."/>
            <person name="Ng V."/>
            <person name="Clum A."/>
            <person name="Steindorff A."/>
            <person name="Ohm R."/>
            <person name="Martin F."/>
            <person name="Silar P."/>
            <person name="Natvig D."/>
            <person name="Lalanne C."/>
            <person name="Gautier V."/>
            <person name="Ament-Velasquez S.L."/>
            <person name="Kruys A."/>
            <person name="Hutchinson M.I."/>
            <person name="Powell A.J."/>
            <person name="Barry K."/>
            <person name="Miller A.N."/>
            <person name="Grigoriev I.V."/>
            <person name="Debuchy R."/>
            <person name="Gladieux P."/>
            <person name="Thoren M.H."/>
            <person name="Johannesson H."/>
        </authorList>
    </citation>
    <scope>NUCLEOTIDE SEQUENCE</scope>
    <source>
        <strain evidence="6">CBS 540.89</strain>
    </source>
</reference>
<dbReference type="InterPro" id="IPR044059">
    <property type="entry name" value="Csn1/TTC4_wheel"/>
</dbReference>
<evidence type="ECO:0000256" key="4">
    <source>
        <dbReference type="SAM" id="MobiDB-lite"/>
    </source>
</evidence>
<evidence type="ECO:0000256" key="2">
    <source>
        <dbReference type="ARBA" id="ARBA00022803"/>
    </source>
</evidence>
<dbReference type="SMART" id="SM00028">
    <property type="entry name" value="TPR"/>
    <property type="match status" value="3"/>
</dbReference>
<dbReference type="PANTHER" id="PTHR46035">
    <property type="entry name" value="TETRATRICOPEPTIDE REPEAT PROTEIN 4"/>
    <property type="match status" value="1"/>
</dbReference>
<dbReference type="Gene3D" id="1.25.40.10">
    <property type="entry name" value="Tetratricopeptide repeat domain"/>
    <property type="match status" value="1"/>
</dbReference>
<dbReference type="GO" id="GO:0030544">
    <property type="term" value="F:Hsp70 protein binding"/>
    <property type="evidence" value="ECO:0007669"/>
    <property type="project" value="TreeGrafter"/>
</dbReference>
<dbReference type="PANTHER" id="PTHR46035:SF1">
    <property type="entry name" value="TETRATRICOPEPTIDE REPEAT PROTEIN 4"/>
    <property type="match status" value="1"/>
</dbReference>
<evidence type="ECO:0000313" key="7">
    <source>
        <dbReference type="Proteomes" id="UP001172159"/>
    </source>
</evidence>
<evidence type="ECO:0000256" key="1">
    <source>
        <dbReference type="ARBA" id="ARBA00022737"/>
    </source>
</evidence>
<comment type="similarity">
    <text evidence="3">Belongs to the TTC4 family.</text>
</comment>
<protein>
    <recommendedName>
        <fullName evidence="5">Cns1/TTC4 wheel domain-containing protein</fullName>
    </recommendedName>
</protein>
<feature type="compositionally biased region" description="Acidic residues" evidence="4">
    <location>
        <begin position="185"/>
        <end position="194"/>
    </location>
</feature>
<dbReference type="Pfam" id="PF18972">
    <property type="entry name" value="Wheel"/>
    <property type="match status" value="1"/>
</dbReference>
<feature type="region of interest" description="Disordered" evidence="4">
    <location>
        <begin position="15"/>
        <end position="34"/>
    </location>
</feature>
<name>A0AA39ZVD3_9PEZI</name>
<dbReference type="InterPro" id="IPR011990">
    <property type="entry name" value="TPR-like_helical_dom_sf"/>
</dbReference>
<gene>
    <name evidence="6" type="ORF">B0T21DRAFT_377839</name>
</gene>
<dbReference type="InterPro" id="IPR019734">
    <property type="entry name" value="TPR_rpt"/>
</dbReference>
<evidence type="ECO:0000313" key="6">
    <source>
        <dbReference type="EMBL" id="KAK0704247.1"/>
    </source>
</evidence>
<keyword evidence="7" id="KW-1185">Reference proteome</keyword>
<dbReference type="CDD" id="cd21381">
    <property type="entry name" value="CTWD_TTC4"/>
    <property type="match status" value="1"/>
</dbReference>
<feature type="region of interest" description="Disordered" evidence="4">
    <location>
        <begin position="160"/>
        <end position="197"/>
    </location>
</feature>